<sequence length="143" mass="16196">MRQLQNDTKRDRRSNTWNNPAKFRRKHLDRNKVDDHLLAAGADYMISGDQLTLKADFLRSHVPEALGESGADDPVLIQSVGGLTQSPPFNSLDALFKLRNHLRISRTLQVKNDDPGSRNIPKCVMKTQPIDLFIEGGYRIESD</sequence>
<protein>
    <submittedName>
        <fullName evidence="2">Uncharacterized protein</fullName>
    </submittedName>
</protein>
<reference evidence="2 3" key="1">
    <citation type="submission" date="2023-07" db="EMBL/GenBank/DDBJ databases">
        <title>Sorghum-associated microbial communities from plants grown in Nebraska, USA.</title>
        <authorList>
            <person name="Schachtman D."/>
        </authorList>
    </citation>
    <scope>NUCLEOTIDE SEQUENCE [LARGE SCALE GENOMIC DNA]</scope>
    <source>
        <strain evidence="2 3">CC482</strain>
    </source>
</reference>
<evidence type="ECO:0000313" key="3">
    <source>
        <dbReference type="Proteomes" id="UP001229346"/>
    </source>
</evidence>
<evidence type="ECO:0000256" key="1">
    <source>
        <dbReference type="SAM" id="MobiDB-lite"/>
    </source>
</evidence>
<dbReference type="Proteomes" id="UP001229346">
    <property type="component" value="Unassembled WGS sequence"/>
</dbReference>
<dbReference type="EMBL" id="JAUSSU010000022">
    <property type="protein sequence ID" value="MDQ0116654.1"/>
    <property type="molecule type" value="Genomic_DNA"/>
</dbReference>
<evidence type="ECO:0000313" key="2">
    <source>
        <dbReference type="EMBL" id="MDQ0116654.1"/>
    </source>
</evidence>
<gene>
    <name evidence="2" type="ORF">J2T15_006136</name>
</gene>
<accession>A0ABT9UE09</accession>
<proteinExistence type="predicted"/>
<organism evidence="2 3">
    <name type="scientific">Paenibacillus harenae</name>
    <dbReference type="NCBI Taxonomy" id="306543"/>
    <lineage>
        <taxon>Bacteria</taxon>
        <taxon>Bacillati</taxon>
        <taxon>Bacillota</taxon>
        <taxon>Bacilli</taxon>
        <taxon>Bacillales</taxon>
        <taxon>Paenibacillaceae</taxon>
        <taxon>Paenibacillus</taxon>
    </lineage>
</organism>
<feature type="region of interest" description="Disordered" evidence="1">
    <location>
        <begin position="1"/>
        <end position="20"/>
    </location>
</feature>
<keyword evidence="3" id="KW-1185">Reference proteome</keyword>
<name>A0ABT9UE09_PAEHA</name>
<comment type="caution">
    <text evidence="2">The sequence shown here is derived from an EMBL/GenBank/DDBJ whole genome shotgun (WGS) entry which is preliminary data.</text>
</comment>